<protein>
    <submittedName>
        <fullName evidence="2">Uncharacterized protein</fullName>
    </submittedName>
</protein>
<dbReference type="EMBL" id="JAIWYP010000003">
    <property type="protein sequence ID" value="KAH3853193.1"/>
    <property type="molecule type" value="Genomic_DNA"/>
</dbReference>
<organism evidence="2 3">
    <name type="scientific">Dreissena polymorpha</name>
    <name type="common">Zebra mussel</name>
    <name type="synonym">Mytilus polymorpha</name>
    <dbReference type="NCBI Taxonomy" id="45954"/>
    <lineage>
        <taxon>Eukaryota</taxon>
        <taxon>Metazoa</taxon>
        <taxon>Spiralia</taxon>
        <taxon>Lophotrochozoa</taxon>
        <taxon>Mollusca</taxon>
        <taxon>Bivalvia</taxon>
        <taxon>Autobranchia</taxon>
        <taxon>Heteroconchia</taxon>
        <taxon>Euheterodonta</taxon>
        <taxon>Imparidentia</taxon>
        <taxon>Neoheterodontei</taxon>
        <taxon>Myida</taxon>
        <taxon>Dreissenoidea</taxon>
        <taxon>Dreissenidae</taxon>
        <taxon>Dreissena</taxon>
    </lineage>
</organism>
<reference evidence="2" key="2">
    <citation type="submission" date="2020-11" db="EMBL/GenBank/DDBJ databases">
        <authorList>
            <person name="McCartney M.A."/>
            <person name="Auch B."/>
            <person name="Kono T."/>
            <person name="Mallez S."/>
            <person name="Becker A."/>
            <person name="Gohl D.M."/>
            <person name="Silverstein K.A.T."/>
            <person name="Koren S."/>
            <person name="Bechman K.B."/>
            <person name="Herman A."/>
            <person name="Abrahante J.E."/>
            <person name="Garbe J."/>
        </authorList>
    </citation>
    <scope>NUCLEOTIDE SEQUENCE</scope>
    <source>
        <strain evidence="2">Duluth1</strain>
        <tissue evidence="2">Whole animal</tissue>
    </source>
</reference>
<accession>A0A9D4L7F0</accession>
<dbReference type="Proteomes" id="UP000828390">
    <property type="component" value="Unassembled WGS sequence"/>
</dbReference>
<keyword evidence="3" id="KW-1185">Reference proteome</keyword>
<evidence type="ECO:0000256" key="1">
    <source>
        <dbReference type="SAM" id="SignalP"/>
    </source>
</evidence>
<reference evidence="2" key="1">
    <citation type="journal article" date="2019" name="bioRxiv">
        <title>The Genome of the Zebra Mussel, Dreissena polymorpha: A Resource for Invasive Species Research.</title>
        <authorList>
            <person name="McCartney M.A."/>
            <person name="Auch B."/>
            <person name="Kono T."/>
            <person name="Mallez S."/>
            <person name="Zhang Y."/>
            <person name="Obille A."/>
            <person name="Becker A."/>
            <person name="Abrahante J.E."/>
            <person name="Garbe J."/>
            <person name="Badalamenti J.P."/>
            <person name="Herman A."/>
            <person name="Mangelson H."/>
            <person name="Liachko I."/>
            <person name="Sullivan S."/>
            <person name="Sone E.D."/>
            <person name="Koren S."/>
            <person name="Silverstein K.A.T."/>
            <person name="Beckman K.B."/>
            <person name="Gohl D.M."/>
        </authorList>
    </citation>
    <scope>NUCLEOTIDE SEQUENCE</scope>
    <source>
        <strain evidence="2">Duluth1</strain>
        <tissue evidence="2">Whole animal</tissue>
    </source>
</reference>
<evidence type="ECO:0000313" key="3">
    <source>
        <dbReference type="Proteomes" id="UP000828390"/>
    </source>
</evidence>
<comment type="caution">
    <text evidence="2">The sequence shown here is derived from an EMBL/GenBank/DDBJ whole genome shotgun (WGS) entry which is preliminary data.</text>
</comment>
<evidence type="ECO:0000313" key="2">
    <source>
        <dbReference type="EMBL" id="KAH3853193.1"/>
    </source>
</evidence>
<feature type="signal peptide" evidence="1">
    <location>
        <begin position="1"/>
        <end position="20"/>
    </location>
</feature>
<dbReference type="AlphaFoldDB" id="A0A9D4L7F0"/>
<feature type="chain" id="PRO_5039303005" evidence="1">
    <location>
        <begin position="21"/>
        <end position="159"/>
    </location>
</feature>
<sequence>MGYMLVLLAVISWKAIRVLTDTCASQISCQSCTQTNTYIPFLDEPEYLSKCINHILPNDDFEIVEAIGRKCERWFDYRECFAYTALSQKTKMILVGYRGTAGEGLKTWFQLADEGLVEQFWCQGKPITALAYTFWRGQVNTYFSFAFKRLFDPCIRESV</sequence>
<name>A0A9D4L7F0_DREPO</name>
<keyword evidence="1" id="KW-0732">Signal</keyword>
<gene>
    <name evidence="2" type="ORF">DPMN_095715</name>
</gene>
<proteinExistence type="predicted"/>